<sequence>MAGRMAHAMIDGLVGWCGAEKIADCYRGLEQALLLQAIAPIPLIRSSQYQRLNLKFQLI</sequence>
<dbReference type="KEGG" id="bif:N288_25090"/>
<dbReference type="PATRIC" id="fig|1367477.3.peg.5011"/>
<dbReference type="HOGENOM" id="CLU_198062_0_0_9"/>
<reference evidence="1 2" key="1">
    <citation type="submission" date="2013-07" db="EMBL/GenBank/DDBJ databases">
        <title>Complete genome sequence of Bacillus infantis NRRL B-14911 that has potential to induce cardiac disease by antigenic mimicry.</title>
        <authorList>
            <person name="Massilamany C."/>
            <person name="Smith T.P.L."/>
            <person name="Loy J.D."/>
            <person name="Barletta R."/>
            <person name="Reddy J."/>
        </authorList>
    </citation>
    <scope>NUCLEOTIDE SEQUENCE [LARGE SCALE GENOMIC DNA]</scope>
    <source>
        <strain evidence="1 2">NRRL B-14911</strain>
    </source>
</reference>
<dbReference type="STRING" id="1367477.N288_25090"/>
<organism evidence="1 2">
    <name type="scientific">Bacillus infantis NRRL B-14911</name>
    <dbReference type="NCBI Taxonomy" id="1367477"/>
    <lineage>
        <taxon>Bacteria</taxon>
        <taxon>Bacillati</taxon>
        <taxon>Bacillota</taxon>
        <taxon>Bacilli</taxon>
        <taxon>Bacillales</taxon>
        <taxon>Bacillaceae</taxon>
        <taxon>Bacillus</taxon>
    </lineage>
</organism>
<dbReference type="EMBL" id="CP006643">
    <property type="protein sequence ID" value="AGX06850.1"/>
    <property type="molecule type" value="Genomic_DNA"/>
</dbReference>
<proteinExistence type="predicted"/>
<keyword evidence="2" id="KW-1185">Reference proteome</keyword>
<gene>
    <name evidence="1" type="ORF">N288_25090</name>
</gene>
<accession>U5LH94</accession>
<dbReference type="Proteomes" id="UP000017805">
    <property type="component" value="Chromosome"/>
</dbReference>
<evidence type="ECO:0000313" key="1">
    <source>
        <dbReference type="EMBL" id="AGX06850.1"/>
    </source>
</evidence>
<protein>
    <submittedName>
        <fullName evidence="1">Uncharacterized protein</fullName>
    </submittedName>
</protein>
<name>U5LH94_9BACI</name>
<dbReference type="AlphaFoldDB" id="U5LH94"/>
<evidence type="ECO:0000313" key="2">
    <source>
        <dbReference type="Proteomes" id="UP000017805"/>
    </source>
</evidence>